<sequence length="173" mass="19226">MVWIPLASALVGAVAGAVIGAWAVFRNTKEEWRRKQAQARRALQIEMYNNALILKAATGTLSAKRLNDVLAKHTFSLAFRAYFTEASEGVSWRDVRHVLAAYSLAQILLDGGPIRGLRGESVKRQATKSVGRFCKAIRAMSRYERLEDSFYKGVEKLERWLVSANQPTAPGTS</sequence>
<protein>
    <submittedName>
        <fullName evidence="1">Uncharacterized protein</fullName>
    </submittedName>
</protein>
<comment type="caution">
    <text evidence="1">The sequence shown here is derived from an EMBL/GenBank/DDBJ whole genome shotgun (WGS) entry which is preliminary data.</text>
</comment>
<organism evidence="1 2">
    <name type="scientific">Acidiferrobacter thiooxydans</name>
    <dbReference type="NCBI Taxonomy" id="163359"/>
    <lineage>
        <taxon>Bacteria</taxon>
        <taxon>Pseudomonadati</taxon>
        <taxon>Pseudomonadota</taxon>
        <taxon>Gammaproteobacteria</taxon>
        <taxon>Acidiferrobacterales</taxon>
        <taxon>Acidiferrobacteraceae</taxon>
        <taxon>Acidiferrobacter</taxon>
    </lineage>
</organism>
<evidence type="ECO:0000313" key="1">
    <source>
        <dbReference type="EMBL" id="RCN59091.1"/>
    </source>
</evidence>
<dbReference type="Proteomes" id="UP000253250">
    <property type="component" value="Unassembled WGS sequence"/>
</dbReference>
<reference evidence="1 2" key="1">
    <citation type="submission" date="2018-02" db="EMBL/GenBank/DDBJ databases">
        <title>Insights into the biology of acidophilic members of the Acidiferrobacteraceae family derived from comparative genomic analyses.</title>
        <authorList>
            <person name="Issotta F."/>
            <person name="Thyssen C."/>
            <person name="Mena C."/>
            <person name="Moya A."/>
            <person name="Bellenberg S."/>
            <person name="Sproer C."/>
            <person name="Covarrubias P.C."/>
            <person name="Sand W."/>
            <person name="Quatrini R."/>
            <person name="Vera M."/>
        </authorList>
    </citation>
    <scope>NUCLEOTIDE SEQUENCE [LARGE SCALE GENOMIC DNA]</scope>
    <source>
        <strain evidence="2">m-1</strain>
    </source>
</reference>
<dbReference type="AlphaFoldDB" id="A0A1C2G3L6"/>
<dbReference type="EMBL" id="PSYR01000001">
    <property type="protein sequence ID" value="RCN59091.1"/>
    <property type="molecule type" value="Genomic_DNA"/>
</dbReference>
<gene>
    <name evidence="1" type="ORF">C4900_05000</name>
</gene>
<name>A0A1C2G3L6_9GAMM</name>
<evidence type="ECO:0000313" key="2">
    <source>
        <dbReference type="Proteomes" id="UP000253250"/>
    </source>
</evidence>
<accession>A0A1C2G3L6</accession>
<keyword evidence="2" id="KW-1185">Reference proteome</keyword>
<proteinExistence type="predicted"/>